<keyword evidence="12" id="KW-1185">Reference proteome</keyword>
<evidence type="ECO:0000313" key="12">
    <source>
        <dbReference type="Proteomes" id="UP000243807"/>
    </source>
</evidence>
<evidence type="ECO:0000256" key="5">
    <source>
        <dbReference type="ARBA" id="ARBA00022801"/>
    </source>
</evidence>
<evidence type="ECO:0000256" key="4">
    <source>
        <dbReference type="ARBA" id="ARBA00022692"/>
    </source>
</evidence>
<dbReference type="InterPro" id="IPR042217">
    <property type="entry name" value="T4SS_VirB10/TrbI"/>
</dbReference>
<organism evidence="11 12">
    <name type="scientific">Acidihalobacter ferrooxydans</name>
    <dbReference type="NCBI Taxonomy" id="1765967"/>
    <lineage>
        <taxon>Bacteria</taxon>
        <taxon>Pseudomonadati</taxon>
        <taxon>Pseudomonadota</taxon>
        <taxon>Gammaproteobacteria</taxon>
        <taxon>Chromatiales</taxon>
        <taxon>Ectothiorhodospiraceae</taxon>
        <taxon>Acidihalobacter</taxon>
    </lineage>
</organism>
<dbReference type="PROSITE" id="PS00138">
    <property type="entry name" value="SUBTILASE_SER"/>
    <property type="match status" value="1"/>
</dbReference>
<protein>
    <recommendedName>
        <fullName evidence="13">Conjugal transfer protein TrbI</fullName>
    </recommendedName>
</protein>
<keyword evidence="6" id="KW-0720">Serine protease</keyword>
<keyword evidence="7 10" id="KW-1133">Transmembrane helix</keyword>
<evidence type="ECO:0000256" key="8">
    <source>
        <dbReference type="ARBA" id="ARBA00023136"/>
    </source>
</evidence>
<evidence type="ECO:0000313" key="11">
    <source>
        <dbReference type="EMBL" id="APZ42548.1"/>
    </source>
</evidence>
<accession>A0A1P8UFF0</accession>
<evidence type="ECO:0000256" key="1">
    <source>
        <dbReference type="ARBA" id="ARBA00004167"/>
    </source>
</evidence>
<keyword evidence="8 10" id="KW-0472">Membrane</keyword>
<gene>
    <name evidence="11" type="ORF">BW247_05110</name>
</gene>
<feature type="transmembrane region" description="Helical" evidence="10">
    <location>
        <begin position="30"/>
        <end position="49"/>
    </location>
</feature>
<evidence type="ECO:0000256" key="3">
    <source>
        <dbReference type="ARBA" id="ARBA00022670"/>
    </source>
</evidence>
<dbReference type="AlphaFoldDB" id="A0A1P8UFF0"/>
<keyword evidence="4 10" id="KW-0812">Transmembrane</keyword>
<dbReference type="GO" id="GO:0006508">
    <property type="term" value="P:proteolysis"/>
    <property type="evidence" value="ECO:0007669"/>
    <property type="project" value="UniProtKB-KW"/>
</dbReference>
<keyword evidence="5" id="KW-0378">Hydrolase</keyword>
<evidence type="ECO:0008006" key="13">
    <source>
        <dbReference type="Google" id="ProtNLM"/>
    </source>
</evidence>
<evidence type="ECO:0000256" key="10">
    <source>
        <dbReference type="SAM" id="Phobius"/>
    </source>
</evidence>
<dbReference type="Pfam" id="PF03743">
    <property type="entry name" value="TrbI"/>
    <property type="match status" value="1"/>
</dbReference>
<sequence length="405" mass="41126">MLRPKNRRQEPPQPQDDDFRTGGGLPTRTLPILLAGFAIVVALIIALTGPRSTPAPTPVKRVQAPPQVQQKPSQSELQRLLGSLSGKQASSQDSKTAVPNPVQSLVPTPSALERHKANKGNVAASGLVALTGPGASSPAPTVTSASSTTPGNALPSAAALAKSLSGNNTSGLSALAALAAQKKASAADNAQHFLSSTQAQAGSGYGPVAHVLPKLKGAVLYPGVMLPATTITAVNTQLPGTVIAQVTNTVYGRNGRVAIPAGARLVGRYDTSITNGQTRILVAFQRLIFPDGREIVLGNSQATGGQGAAGVKGSVNNHFFTMLGSSLLVALIDQGVASIGPSQSVTSVTGTSASSPVQAGAQVFANGVNNVLSPYENMRPTAVIPAGTPINILVNKTIVMPEAHS</sequence>
<dbReference type="STRING" id="1765967.BW247_05110"/>
<keyword evidence="3" id="KW-0645">Protease</keyword>
<dbReference type="CDD" id="cd16429">
    <property type="entry name" value="VirB10"/>
    <property type="match status" value="1"/>
</dbReference>
<dbReference type="GO" id="GO:0004252">
    <property type="term" value="F:serine-type endopeptidase activity"/>
    <property type="evidence" value="ECO:0007669"/>
    <property type="project" value="InterPro"/>
</dbReference>
<name>A0A1P8UFF0_9GAMM</name>
<feature type="compositionally biased region" description="Low complexity" evidence="9">
    <location>
        <begin position="135"/>
        <end position="153"/>
    </location>
</feature>
<feature type="region of interest" description="Disordered" evidence="9">
    <location>
        <begin position="1"/>
        <end position="24"/>
    </location>
</feature>
<feature type="region of interest" description="Disordered" evidence="9">
    <location>
        <begin position="51"/>
        <end position="104"/>
    </location>
</feature>
<dbReference type="KEGG" id="afy:BW247_05110"/>
<dbReference type="InterPro" id="IPR023828">
    <property type="entry name" value="Peptidase_S8_Ser-AS"/>
</dbReference>
<dbReference type="InterPro" id="IPR036852">
    <property type="entry name" value="Peptidase_S8/S53_dom_sf"/>
</dbReference>
<dbReference type="EMBL" id="CP019434">
    <property type="protein sequence ID" value="APZ42548.1"/>
    <property type="molecule type" value="Genomic_DNA"/>
</dbReference>
<comment type="subcellular location">
    <subcellularLocation>
        <location evidence="1">Membrane</location>
        <topology evidence="1">Single-pass membrane protein</topology>
    </subcellularLocation>
</comment>
<feature type="region of interest" description="Disordered" evidence="9">
    <location>
        <begin position="134"/>
        <end position="153"/>
    </location>
</feature>
<dbReference type="Gene3D" id="2.40.128.260">
    <property type="entry name" value="Type IV secretion system, VirB10/TraB/TrbI"/>
    <property type="match status" value="1"/>
</dbReference>
<dbReference type="GO" id="GO:0016020">
    <property type="term" value="C:membrane"/>
    <property type="evidence" value="ECO:0007669"/>
    <property type="project" value="UniProtKB-SubCell"/>
</dbReference>
<proteinExistence type="inferred from homology"/>
<evidence type="ECO:0000256" key="9">
    <source>
        <dbReference type="SAM" id="MobiDB-lite"/>
    </source>
</evidence>
<feature type="compositionally biased region" description="Polar residues" evidence="9">
    <location>
        <begin position="85"/>
        <end position="104"/>
    </location>
</feature>
<dbReference type="Proteomes" id="UP000243807">
    <property type="component" value="Chromosome"/>
</dbReference>
<evidence type="ECO:0000256" key="2">
    <source>
        <dbReference type="ARBA" id="ARBA00010265"/>
    </source>
</evidence>
<dbReference type="OrthoDB" id="9766860at2"/>
<dbReference type="RefSeq" id="WP_076836202.1">
    <property type="nucleotide sequence ID" value="NZ_CP019434.1"/>
</dbReference>
<feature type="compositionally biased region" description="Polar residues" evidence="9">
    <location>
        <begin position="66"/>
        <end position="77"/>
    </location>
</feature>
<evidence type="ECO:0000256" key="7">
    <source>
        <dbReference type="ARBA" id="ARBA00022989"/>
    </source>
</evidence>
<dbReference type="SUPFAM" id="SSF52743">
    <property type="entry name" value="Subtilisin-like"/>
    <property type="match status" value="1"/>
</dbReference>
<dbReference type="InterPro" id="IPR005498">
    <property type="entry name" value="T4SS_VirB10/TraB/TrbI"/>
</dbReference>
<comment type="similarity">
    <text evidence="2">Belongs to the TrbI/VirB10 family.</text>
</comment>
<evidence type="ECO:0000256" key="6">
    <source>
        <dbReference type="ARBA" id="ARBA00022825"/>
    </source>
</evidence>
<reference evidence="11 12" key="1">
    <citation type="submission" date="2017-01" db="EMBL/GenBank/DDBJ databases">
        <title>Draft sequence of Acidihalobacter ferrooxidans strain DSM 14175 (strain V8).</title>
        <authorList>
            <person name="Khaleque H.N."/>
            <person name="Ramsay J.P."/>
            <person name="Murphy R.J.T."/>
            <person name="Kaksonen A.H."/>
            <person name="Boxall N.J."/>
            <person name="Watkin E.L.J."/>
        </authorList>
    </citation>
    <scope>NUCLEOTIDE SEQUENCE [LARGE SCALE GENOMIC DNA]</scope>
    <source>
        <strain evidence="11 12">V8</strain>
    </source>
</reference>